<evidence type="ECO:0000259" key="10">
    <source>
        <dbReference type="PROSITE" id="PS50011"/>
    </source>
</evidence>
<dbReference type="STRING" id="312017.I7LZP7"/>
<dbReference type="SUPFAM" id="SSF48403">
    <property type="entry name" value="Ankyrin repeat"/>
    <property type="match status" value="1"/>
</dbReference>
<dbReference type="SMART" id="SM00233">
    <property type="entry name" value="PH"/>
    <property type="match status" value="1"/>
</dbReference>
<dbReference type="InterPro" id="IPR001849">
    <property type="entry name" value="PH_domain"/>
</dbReference>
<organism evidence="11 12">
    <name type="scientific">Tetrahymena thermophila (strain SB210)</name>
    <dbReference type="NCBI Taxonomy" id="312017"/>
    <lineage>
        <taxon>Eukaryota</taxon>
        <taxon>Sar</taxon>
        <taxon>Alveolata</taxon>
        <taxon>Ciliophora</taxon>
        <taxon>Intramacronucleata</taxon>
        <taxon>Oligohymenophorea</taxon>
        <taxon>Hymenostomatida</taxon>
        <taxon>Tetrahymenina</taxon>
        <taxon>Tetrahymenidae</taxon>
        <taxon>Tetrahymena</taxon>
    </lineage>
</organism>
<keyword evidence="6 11" id="KW-0418">Kinase</keyword>
<dbReference type="RefSeq" id="XP_001032147.2">
    <property type="nucleotide sequence ID" value="XM_001032147.2"/>
</dbReference>
<dbReference type="FunFam" id="3.30.200.20:FF:000042">
    <property type="entry name" value="Aurora kinase A"/>
    <property type="match status" value="1"/>
</dbReference>
<keyword evidence="2" id="KW-0723">Serine/threonine-protein kinase</keyword>
<dbReference type="Pfam" id="PF00069">
    <property type="entry name" value="Pkinase"/>
    <property type="match status" value="1"/>
</dbReference>
<dbReference type="InterPro" id="IPR017441">
    <property type="entry name" value="Protein_kinase_ATP_BS"/>
</dbReference>
<dbReference type="AlphaFoldDB" id="I7LZP7"/>
<evidence type="ECO:0000256" key="9">
    <source>
        <dbReference type="PROSITE-ProRule" id="PRU10141"/>
    </source>
</evidence>
<dbReference type="InterPro" id="IPR002110">
    <property type="entry name" value="Ankyrin_rpt"/>
</dbReference>
<dbReference type="CDD" id="cd05123">
    <property type="entry name" value="STKc_AGC"/>
    <property type="match status" value="1"/>
</dbReference>
<dbReference type="Proteomes" id="UP000009168">
    <property type="component" value="Unassembled WGS sequence"/>
</dbReference>
<proteinExistence type="inferred from homology"/>
<keyword evidence="4" id="KW-0808">Transferase</keyword>
<evidence type="ECO:0000256" key="7">
    <source>
        <dbReference type="ARBA" id="ARBA00022840"/>
    </source>
</evidence>
<dbReference type="SUPFAM" id="SSF54236">
    <property type="entry name" value="Ubiquitin-like"/>
    <property type="match status" value="1"/>
</dbReference>
<name>I7LZP7_TETTS</name>
<dbReference type="GeneID" id="7830823"/>
<dbReference type="InterPro" id="IPR000719">
    <property type="entry name" value="Prot_kinase_dom"/>
</dbReference>
<dbReference type="PROSITE" id="PS00107">
    <property type="entry name" value="PROTEIN_KINASE_ATP"/>
    <property type="match status" value="1"/>
</dbReference>
<evidence type="ECO:0000256" key="3">
    <source>
        <dbReference type="ARBA" id="ARBA00022553"/>
    </source>
</evidence>
<dbReference type="GO" id="GO:0004674">
    <property type="term" value="F:protein serine/threonine kinase activity"/>
    <property type="evidence" value="ECO:0007669"/>
    <property type="project" value="UniProtKB-KW"/>
</dbReference>
<dbReference type="InterPro" id="IPR011009">
    <property type="entry name" value="Kinase-like_dom_sf"/>
</dbReference>
<keyword evidence="7 9" id="KW-0067">ATP-binding</keyword>
<keyword evidence="3" id="KW-0597">Phosphoprotein</keyword>
<evidence type="ECO:0000256" key="1">
    <source>
        <dbReference type="ARBA" id="ARBA00006935"/>
    </source>
</evidence>
<dbReference type="SMART" id="SM00248">
    <property type="entry name" value="ANK"/>
    <property type="match status" value="3"/>
</dbReference>
<dbReference type="Pfam" id="PF12796">
    <property type="entry name" value="Ank_2"/>
    <property type="match status" value="1"/>
</dbReference>
<dbReference type="SUPFAM" id="SSF56112">
    <property type="entry name" value="Protein kinase-like (PK-like)"/>
    <property type="match status" value="1"/>
</dbReference>
<dbReference type="Gene3D" id="1.10.510.10">
    <property type="entry name" value="Transferase(Phosphotransferase) domain 1"/>
    <property type="match status" value="1"/>
</dbReference>
<dbReference type="SMART" id="SM00220">
    <property type="entry name" value="S_TKc"/>
    <property type="match status" value="1"/>
</dbReference>
<keyword evidence="12" id="KW-1185">Reference proteome</keyword>
<feature type="domain" description="Protein kinase" evidence="10">
    <location>
        <begin position="573"/>
        <end position="844"/>
    </location>
</feature>
<dbReference type="InParanoid" id="I7LZP7"/>
<accession>I7LZP7</accession>
<dbReference type="InterPro" id="IPR036770">
    <property type="entry name" value="Ankyrin_rpt-contain_sf"/>
</dbReference>
<evidence type="ECO:0000256" key="5">
    <source>
        <dbReference type="ARBA" id="ARBA00022741"/>
    </source>
</evidence>
<reference evidence="12" key="1">
    <citation type="journal article" date="2006" name="PLoS Biol.">
        <title>Macronuclear genome sequence of the ciliate Tetrahymena thermophila, a model eukaryote.</title>
        <authorList>
            <person name="Eisen J.A."/>
            <person name="Coyne R.S."/>
            <person name="Wu M."/>
            <person name="Wu D."/>
            <person name="Thiagarajan M."/>
            <person name="Wortman J.R."/>
            <person name="Badger J.H."/>
            <person name="Ren Q."/>
            <person name="Amedeo P."/>
            <person name="Jones K.M."/>
            <person name="Tallon L.J."/>
            <person name="Delcher A.L."/>
            <person name="Salzberg S.L."/>
            <person name="Silva J.C."/>
            <person name="Haas B.J."/>
            <person name="Majoros W.H."/>
            <person name="Farzad M."/>
            <person name="Carlton J.M."/>
            <person name="Smith R.K. Jr."/>
            <person name="Garg J."/>
            <person name="Pearlman R.E."/>
            <person name="Karrer K.M."/>
            <person name="Sun L."/>
            <person name="Manning G."/>
            <person name="Elde N.C."/>
            <person name="Turkewitz A.P."/>
            <person name="Asai D.J."/>
            <person name="Wilkes D.E."/>
            <person name="Wang Y."/>
            <person name="Cai H."/>
            <person name="Collins K."/>
            <person name="Stewart B.A."/>
            <person name="Lee S.R."/>
            <person name="Wilamowska K."/>
            <person name="Weinberg Z."/>
            <person name="Ruzzo W.L."/>
            <person name="Wloga D."/>
            <person name="Gaertig J."/>
            <person name="Frankel J."/>
            <person name="Tsao C.-C."/>
            <person name="Gorovsky M.A."/>
            <person name="Keeling P.J."/>
            <person name="Waller R.F."/>
            <person name="Patron N.J."/>
            <person name="Cherry J.M."/>
            <person name="Stover N.A."/>
            <person name="Krieger C.J."/>
            <person name="del Toro C."/>
            <person name="Ryder H.F."/>
            <person name="Williamson S.C."/>
            <person name="Barbeau R.A."/>
            <person name="Hamilton E.P."/>
            <person name="Orias E."/>
        </authorList>
    </citation>
    <scope>NUCLEOTIDE SEQUENCE [LARGE SCALE GENOMIC DNA]</scope>
    <source>
        <strain evidence="12">SB210</strain>
    </source>
</reference>
<dbReference type="KEGG" id="tet:TTHERM_00691820"/>
<dbReference type="InterPro" id="IPR029071">
    <property type="entry name" value="Ubiquitin-like_domsf"/>
</dbReference>
<dbReference type="GO" id="GO:0005524">
    <property type="term" value="F:ATP binding"/>
    <property type="evidence" value="ECO:0007669"/>
    <property type="project" value="UniProtKB-UniRule"/>
</dbReference>
<evidence type="ECO:0000313" key="12">
    <source>
        <dbReference type="Proteomes" id="UP000009168"/>
    </source>
</evidence>
<dbReference type="Gene3D" id="1.25.40.20">
    <property type="entry name" value="Ankyrin repeat-containing domain"/>
    <property type="match status" value="1"/>
</dbReference>
<dbReference type="PROSITE" id="PS50011">
    <property type="entry name" value="PROTEIN_KINASE_DOM"/>
    <property type="match status" value="1"/>
</dbReference>
<dbReference type="FunFam" id="1.10.510.10:FF:000465">
    <property type="entry name" value="Non-specific serine/threonine protein kinase"/>
    <property type="match status" value="1"/>
</dbReference>
<feature type="repeat" description="ANK" evidence="8">
    <location>
        <begin position="219"/>
        <end position="251"/>
    </location>
</feature>
<dbReference type="InterPro" id="IPR008271">
    <property type="entry name" value="Ser/Thr_kinase_AS"/>
</dbReference>
<dbReference type="EMBL" id="GG662490">
    <property type="protein sequence ID" value="EAR84484.2"/>
    <property type="molecule type" value="Genomic_DNA"/>
</dbReference>
<dbReference type="eggNOG" id="KOG0598">
    <property type="taxonomic scope" value="Eukaryota"/>
</dbReference>
<dbReference type="InterPro" id="IPR045270">
    <property type="entry name" value="STKc_AGC"/>
</dbReference>
<evidence type="ECO:0000256" key="8">
    <source>
        <dbReference type="PROSITE-ProRule" id="PRU00023"/>
    </source>
</evidence>
<feature type="binding site" evidence="9">
    <location>
        <position position="612"/>
    </location>
    <ligand>
        <name>ATP</name>
        <dbReference type="ChEBI" id="CHEBI:30616"/>
    </ligand>
</feature>
<protein>
    <submittedName>
        <fullName evidence="11">Serine/Threonine kinase domain protein</fullName>
    </submittedName>
</protein>
<dbReference type="Gene3D" id="3.30.200.20">
    <property type="entry name" value="Phosphorylase Kinase, domain 1"/>
    <property type="match status" value="1"/>
</dbReference>
<evidence type="ECO:0000313" key="11">
    <source>
        <dbReference type="EMBL" id="EAR84484.2"/>
    </source>
</evidence>
<dbReference type="PROSITE" id="PS00108">
    <property type="entry name" value="PROTEIN_KINASE_ST"/>
    <property type="match status" value="1"/>
</dbReference>
<gene>
    <name evidence="11" type="ORF">TTHERM_00691820</name>
</gene>
<dbReference type="PANTHER" id="PTHR24351">
    <property type="entry name" value="RIBOSOMAL PROTEIN S6 KINASE"/>
    <property type="match status" value="1"/>
</dbReference>
<keyword evidence="5 9" id="KW-0547">Nucleotide-binding</keyword>
<evidence type="ECO:0000256" key="2">
    <source>
        <dbReference type="ARBA" id="ARBA00022527"/>
    </source>
</evidence>
<dbReference type="SUPFAM" id="SSF50729">
    <property type="entry name" value="PH domain-like"/>
    <property type="match status" value="1"/>
</dbReference>
<comment type="similarity">
    <text evidence="1">Belongs to the protein kinase superfamily. AGC Ser/Thr protein kinase family. RAC subfamily.</text>
</comment>
<evidence type="ECO:0000256" key="4">
    <source>
        <dbReference type="ARBA" id="ARBA00022679"/>
    </source>
</evidence>
<dbReference type="PROSITE" id="PS50088">
    <property type="entry name" value="ANK_REPEAT"/>
    <property type="match status" value="1"/>
</dbReference>
<sequence>MRLIGRVCGIKNPKAFQIHIDETEDINSLKRIFEEKTGIPIQYQILTTIVEGQYIKVIEGWTLEFYQFYDNQLINVHDFRKGEFHFNHPSCQKKVVQDQLLQINAHYYRKLGLIGQSEEIEKIQSLDNSQLNACSDSNILSTTLDNSIISTKATTPHSYSESEDGYSQQKFYQILQQFIKAIQDRKWKEAKQYLDLHTTLLKKYKKTKQQDIISELDSNGWNSLHYASYLEFDDICRKLIIEGADLNKPTSDDWTPLQLAVFKNNLKVVKVLTDSDDLIIDQITQRGTALHLASAKGFIKIVQYLVLDKNANPELKHPTEGKSPFDVATKKVRFFFRQHRQIKKFDIQTAMDYLENRKSFFNDMPKKPPMIRGYVFRQHDIFPCICQKRFLEINSDSCTLQMYREEDDVPLRPQLVISLTDILDVDLLPRHWPMQKDLIYVRIIFQNSMVIAFKTKEAAEHWIDKLNEAIAYANYVDKKLRSFLREKEIADQQSTDKLFTMFSTIQINQQVITIKDEQHFCAKCDEKDQNNSLNMQQAMSNIENGMNFQEILAKHVKKSFHIEISHSLAFKDFTILGALGKGSFGRVFLVQQNSTEELFAMKMLKKVSLIMKRQLKYAVTECNILKRCKNPFVVGLHYAFQTPNHLYMVLDYCNGGVLLQHIQRESRFSELTARFFVCEIILAIEYLHSQNILYRDLKPENILISSDGHIKLTDFGLSKEHVADFDVTKSFCGSPAYLSPEMLLGKGFSKASDIYGIGCVLYEMLTGQPPFFHEDIKQLYSGIKSEDPQLPKYLSNSAKTLIIVNRFKYNKFHFKFFLQQLLKKNPKERLGYNSIQQIKSHEFFEGIDWHRVYEKQYQPPQFLFANQHIVNTENKEKLQQRYMDQDYNKQNQKINRVKNWSFIGKA</sequence>
<evidence type="ECO:0000256" key="6">
    <source>
        <dbReference type="ARBA" id="ARBA00022777"/>
    </source>
</evidence>
<keyword evidence="8" id="KW-0040">ANK repeat</keyword>